<dbReference type="OrthoDB" id="406838at2759"/>
<dbReference type="AlphaFoldDB" id="A0A1Y1ZW74"/>
<keyword evidence="3" id="KW-1185">Reference proteome</keyword>
<keyword evidence="1" id="KW-0732">Signal</keyword>
<accession>A0A1Y1ZW74</accession>
<dbReference type="SUPFAM" id="SSF55486">
    <property type="entry name" value="Metalloproteases ('zincins'), catalytic domain"/>
    <property type="match status" value="1"/>
</dbReference>
<organism evidence="2 3">
    <name type="scientific">Clohesyomyces aquaticus</name>
    <dbReference type="NCBI Taxonomy" id="1231657"/>
    <lineage>
        <taxon>Eukaryota</taxon>
        <taxon>Fungi</taxon>
        <taxon>Dikarya</taxon>
        <taxon>Ascomycota</taxon>
        <taxon>Pezizomycotina</taxon>
        <taxon>Dothideomycetes</taxon>
        <taxon>Pleosporomycetidae</taxon>
        <taxon>Pleosporales</taxon>
        <taxon>Lindgomycetaceae</taxon>
        <taxon>Clohesyomyces</taxon>
    </lineage>
</organism>
<evidence type="ECO:0000313" key="3">
    <source>
        <dbReference type="Proteomes" id="UP000193144"/>
    </source>
</evidence>
<evidence type="ECO:0000313" key="2">
    <source>
        <dbReference type="EMBL" id="ORY14430.1"/>
    </source>
</evidence>
<evidence type="ECO:0000256" key="1">
    <source>
        <dbReference type="SAM" id="SignalP"/>
    </source>
</evidence>
<dbReference type="Proteomes" id="UP000193144">
    <property type="component" value="Unassembled WGS sequence"/>
</dbReference>
<proteinExistence type="predicted"/>
<protein>
    <recommendedName>
        <fullName evidence="4">Peptidase M43 pregnancy-associated plasma-A domain-containing protein</fullName>
    </recommendedName>
</protein>
<name>A0A1Y1ZW74_9PLEO</name>
<dbReference type="EMBL" id="MCFA01000033">
    <property type="protein sequence ID" value="ORY14430.1"/>
    <property type="molecule type" value="Genomic_DNA"/>
</dbReference>
<feature type="chain" id="PRO_5012575977" description="Peptidase M43 pregnancy-associated plasma-A domain-containing protein" evidence="1">
    <location>
        <begin position="17"/>
        <end position="473"/>
    </location>
</feature>
<gene>
    <name evidence="2" type="ORF">BCR34DRAFT_232689</name>
</gene>
<evidence type="ECO:0008006" key="4">
    <source>
        <dbReference type="Google" id="ProtNLM"/>
    </source>
</evidence>
<sequence>MFLFVAFMTFWSLAVSHTIPSFAHPFRLDPRQAPNLKSGGWLMTYTPTGSSTVYKGPLRVTSNSSSLYISGDWYNGTVQPNPADGVPILPRANYFAFTRATKLTAGANGGFDLALEAFRFRGIRKIGQNYTDWDDNETPLDGGYTISLSPASSPSGYPDSKQYFKGDLKFTSSGKVAGQFTIGWVSQYIRKITLEIGTVSGLEIPQKDSSGKRTWKSILAEVGWDIQVIVGKTAIPEPTNTDLPAGMWTVQQQHDAMLKYRGATDFDKEWKYYLLVVRRMQGVERGAMMDTGYEFNGIPREGTTVSTDWVFGTLWDGSLDTKYDWGSATGKKFVDVHDAWFRTAVHEVGHFFNLQHPYEFAGGIMDDSQSYVDAGRNGVTKEKFPENIGAEAFRFSNNDRFLMQHRPDLYSRPGFVRFGGAIRPNSASRGSLIRGCEGRHLAACGYALCSACLISLIFLEVLTHMASGCQRSR</sequence>
<comment type="caution">
    <text evidence="2">The sequence shown here is derived from an EMBL/GenBank/DDBJ whole genome shotgun (WGS) entry which is preliminary data.</text>
</comment>
<feature type="signal peptide" evidence="1">
    <location>
        <begin position="1"/>
        <end position="16"/>
    </location>
</feature>
<reference evidence="2 3" key="1">
    <citation type="submission" date="2016-07" db="EMBL/GenBank/DDBJ databases">
        <title>Pervasive Adenine N6-methylation of Active Genes in Fungi.</title>
        <authorList>
            <consortium name="DOE Joint Genome Institute"/>
            <person name="Mondo S.J."/>
            <person name="Dannebaum R.O."/>
            <person name="Kuo R.C."/>
            <person name="Labutti K."/>
            <person name="Haridas S."/>
            <person name="Kuo A."/>
            <person name="Salamov A."/>
            <person name="Ahrendt S.R."/>
            <person name="Lipzen A."/>
            <person name="Sullivan W."/>
            <person name="Andreopoulos W.B."/>
            <person name="Clum A."/>
            <person name="Lindquist E."/>
            <person name="Daum C."/>
            <person name="Ramamoorthy G.K."/>
            <person name="Gryganskyi A."/>
            <person name="Culley D."/>
            <person name="Magnuson J.K."/>
            <person name="James T.Y."/>
            <person name="O'Malley M.A."/>
            <person name="Stajich J.E."/>
            <person name="Spatafora J.W."/>
            <person name="Visel A."/>
            <person name="Grigoriev I.V."/>
        </authorList>
    </citation>
    <scope>NUCLEOTIDE SEQUENCE [LARGE SCALE GENOMIC DNA]</scope>
    <source>
        <strain evidence="2 3">CBS 115471</strain>
    </source>
</reference>